<protein>
    <submittedName>
        <fullName evidence="1">Uncharacterized protein</fullName>
    </submittedName>
</protein>
<proteinExistence type="predicted"/>
<reference evidence="1 2" key="1">
    <citation type="submission" date="2015-09" db="EMBL/GenBank/DDBJ databases">
        <title>Identification and resolution of microdiversity through metagenomic sequencing of parallel consortia.</title>
        <authorList>
            <person name="Nelson W.C."/>
            <person name="Romine M.F."/>
            <person name="Lindemann S.R."/>
        </authorList>
    </citation>
    <scope>NUCLEOTIDE SEQUENCE [LARGE SCALE GENOMIC DNA]</scope>
    <source>
        <strain evidence="1">Ana</strain>
    </source>
</reference>
<comment type="caution">
    <text evidence="1">The sequence shown here is derived from an EMBL/GenBank/DDBJ whole genome shotgun (WGS) entry which is preliminary data.</text>
</comment>
<evidence type="ECO:0000313" key="1">
    <source>
        <dbReference type="EMBL" id="KPQ36985.1"/>
    </source>
</evidence>
<sequence>MAIALAGCALSPVSDAQESPSESLPSVPWQTAIEPNVSFEVKAESGTCPEMVDLWELLWGFEGGADHTVVVNTPAIAAAPPQILRSTDRAVTYQAPLNDQYATCVGTAQSDYLRMYTFRFARGTVAFDIDLSADDGFREIRYADISANRPYVHWRAAE</sequence>
<dbReference type="EMBL" id="LJZR01000003">
    <property type="protein sequence ID" value="KPQ36985.1"/>
    <property type="molecule type" value="Genomic_DNA"/>
</dbReference>
<dbReference type="AlphaFoldDB" id="A0A0P7Z011"/>
<dbReference type="Proteomes" id="UP000050465">
    <property type="component" value="Unassembled WGS sequence"/>
</dbReference>
<gene>
    <name evidence="1" type="ORF">HLUCCA11_03450</name>
</gene>
<organism evidence="1 2">
    <name type="scientific">Phormidesmis priestleyi Ana</name>
    <dbReference type="NCBI Taxonomy" id="1666911"/>
    <lineage>
        <taxon>Bacteria</taxon>
        <taxon>Bacillati</taxon>
        <taxon>Cyanobacteriota</taxon>
        <taxon>Cyanophyceae</taxon>
        <taxon>Leptolyngbyales</taxon>
        <taxon>Leptolyngbyaceae</taxon>
        <taxon>Phormidesmis</taxon>
    </lineage>
</organism>
<name>A0A0P7Z011_9CYAN</name>
<evidence type="ECO:0000313" key="2">
    <source>
        <dbReference type="Proteomes" id="UP000050465"/>
    </source>
</evidence>
<accession>A0A0P7Z011</accession>